<dbReference type="RefSeq" id="WP_132871496.1">
    <property type="nucleotide sequence ID" value="NZ_SMGG01000003.1"/>
</dbReference>
<dbReference type="CDD" id="cd16916">
    <property type="entry name" value="HATPase_CheA-like"/>
    <property type="match status" value="1"/>
</dbReference>
<dbReference type="InterPro" id="IPR036097">
    <property type="entry name" value="HisK_dim/P_sf"/>
</dbReference>
<dbReference type="GO" id="GO:0006935">
    <property type="term" value="P:chemotaxis"/>
    <property type="evidence" value="ECO:0007669"/>
    <property type="project" value="UniProtKB-KW"/>
</dbReference>
<keyword evidence="8 16" id="KW-0418">Kinase</keyword>
<dbReference type="Proteomes" id="UP000294614">
    <property type="component" value="Unassembled WGS sequence"/>
</dbReference>
<dbReference type="InterPro" id="IPR051315">
    <property type="entry name" value="Bact_Chemotaxis_CheA"/>
</dbReference>
<dbReference type="PANTHER" id="PTHR43395:SF10">
    <property type="entry name" value="CHEMOTAXIS PROTEIN CHEA"/>
    <property type="match status" value="1"/>
</dbReference>
<dbReference type="EMBL" id="SMGG01000003">
    <property type="protein sequence ID" value="TCK61863.1"/>
    <property type="molecule type" value="Genomic_DNA"/>
</dbReference>
<keyword evidence="4" id="KW-0145">Chemotaxis</keyword>
<dbReference type="PRINTS" id="PR00344">
    <property type="entry name" value="BCTRLSENSOR"/>
</dbReference>
<evidence type="ECO:0000256" key="5">
    <source>
        <dbReference type="ARBA" id="ARBA00022553"/>
    </source>
</evidence>
<feature type="modified residue" description="Phosphohistidine" evidence="12">
    <location>
        <position position="48"/>
    </location>
</feature>
<dbReference type="InterPro" id="IPR036061">
    <property type="entry name" value="CheW-like_dom_sf"/>
</dbReference>
<dbReference type="PROSITE" id="PS50894">
    <property type="entry name" value="HPT"/>
    <property type="match status" value="2"/>
</dbReference>
<keyword evidence="6" id="KW-0808">Transferase</keyword>
<dbReference type="SUPFAM" id="SSF160246">
    <property type="entry name" value="EspE N-terminal domain-like"/>
    <property type="match status" value="1"/>
</dbReference>
<dbReference type="InterPro" id="IPR005467">
    <property type="entry name" value="His_kinase_dom"/>
</dbReference>
<evidence type="ECO:0000256" key="9">
    <source>
        <dbReference type="ARBA" id="ARBA00022840"/>
    </source>
</evidence>
<dbReference type="SMART" id="SM00387">
    <property type="entry name" value="HATPase_c"/>
    <property type="match status" value="1"/>
</dbReference>
<keyword evidence="17" id="KW-1185">Reference proteome</keyword>
<dbReference type="Gene3D" id="1.10.287.560">
    <property type="entry name" value="Histidine kinase CheA-like, homodimeric domain"/>
    <property type="match status" value="1"/>
</dbReference>
<keyword evidence="5 12" id="KW-0597">Phosphoprotein</keyword>
<comment type="catalytic activity">
    <reaction evidence="1">
        <text>ATP + protein L-histidine = ADP + protein N-phospho-L-histidine.</text>
        <dbReference type="EC" id="2.7.13.3"/>
    </reaction>
</comment>
<comment type="function">
    <text evidence="11">Involved in the transmission of sensory signals from the chemoreceptors to the flagellar motors. CheA is autophosphorylated; it can transfer its phosphate group to either CheB or CheY.</text>
</comment>
<dbReference type="EC" id="2.7.13.3" evidence="2"/>
<dbReference type="SUPFAM" id="SSF50341">
    <property type="entry name" value="CheW-like"/>
    <property type="match status" value="1"/>
</dbReference>
<evidence type="ECO:0000256" key="12">
    <source>
        <dbReference type="PROSITE-ProRule" id="PRU00110"/>
    </source>
</evidence>
<dbReference type="Pfam" id="PF01627">
    <property type="entry name" value="Hpt"/>
    <property type="match status" value="2"/>
</dbReference>
<organism evidence="16 17">
    <name type="scientific">Seleniivibrio woodruffii</name>
    <dbReference type="NCBI Taxonomy" id="1078050"/>
    <lineage>
        <taxon>Bacteria</taxon>
        <taxon>Pseudomonadati</taxon>
        <taxon>Deferribacterota</taxon>
        <taxon>Deferribacteres</taxon>
        <taxon>Deferribacterales</taxon>
        <taxon>Geovibrionaceae</taxon>
        <taxon>Seleniivibrio</taxon>
    </lineage>
</organism>
<keyword evidence="10" id="KW-0902">Two-component regulatory system</keyword>
<dbReference type="InterPro" id="IPR036890">
    <property type="entry name" value="HATPase_C_sf"/>
</dbReference>
<sequence length="979" mass="108577">MTHIDMEKFRMEFLEEATDLLENANESILKAESEGDTELFNAVFRNIHTIKGSAGGFGFDNMSDFAHHLESLLDKLRNGQLTIDGDITDLLLKGVDVLFEMIEYARNKKEYDRDLSGILAMFAAADGATAPAVAEKTEEASPLARADRNVASILKQNNPGFGRAYKIDLNFTDDMLENGYDPVTLLSNLKEISEFYFADTDTSSIDMLSAHEPYKLHLRPKVYIISDAAKEEIADLAFDPELMTITEVSLEDEPEETAETFIPESAHNITDDDEYDHIPDTVDTEGIQNELLAELASGIEDYFESIENFLITIEKTGEGSKDALDNIFRVFHNIKGDCGYVGFKFLEKYAHLVENMLDKVRSGSIVFDKKAAEFILNVISDVKALMKSILINNAPEMPRTYKQLNNLQESMLTMEEKTPAVTGDIKVFLSQVDQFLEIISLAKANNNNHGMLKRAAAGLANAAKYIGFADLNDLAQKFGQKAGSGADFSSELVNIEKYIAALKSPAKKLGELLIESGKVTPKEIEEAKAQQKKIGEILVDQGKLNKQDLEIALKKQVIMKAVSPDDTSNISLASALTKEEQEEKDGASKEKYSQSMKVDQEKIDKFTNTIGELVVAKNAYEYMVQKLIREFDLPTSLLKDFKDNSNLISRIAQDLQRDIMSLRMVPIKQIFNKFPRVVRDIARKQNKQIDLRIIGEDTEIDKKIADILSDPLVHLVRNSCDHGIETPPERSAASKPEEGHLILKAYNEGSFVYIEVIDDGRGIDPKKILAKAINKGLAPEDAVMPDNEIIQFILAPGFSTAETVTDISGRGVGMDVVKSSITSVGGNIDVQSSVGDGTRMIMKIPVTIGMSTSLLVRMAADEHYAFPIENVAETIKVDRKQVKDLHFGNGIYYRGNVLPLVHLSKLLGEKEKELPEEVNIVITVTDNGKTGIIVDELLNRMDIAIKPVPEYFAHLNYIGGVTILGDGKAVLVLNVNKLL</sequence>
<dbReference type="CDD" id="cd00088">
    <property type="entry name" value="HPT"/>
    <property type="match status" value="2"/>
</dbReference>
<evidence type="ECO:0000256" key="10">
    <source>
        <dbReference type="ARBA" id="ARBA00023012"/>
    </source>
</evidence>
<dbReference type="SUPFAM" id="SSF47384">
    <property type="entry name" value="Homodimeric domain of signal transducing histidine kinase"/>
    <property type="match status" value="1"/>
</dbReference>
<evidence type="ECO:0000256" key="4">
    <source>
        <dbReference type="ARBA" id="ARBA00022500"/>
    </source>
</evidence>
<evidence type="ECO:0000256" key="2">
    <source>
        <dbReference type="ARBA" id="ARBA00012438"/>
    </source>
</evidence>
<dbReference type="InterPro" id="IPR003594">
    <property type="entry name" value="HATPase_dom"/>
</dbReference>
<evidence type="ECO:0000256" key="7">
    <source>
        <dbReference type="ARBA" id="ARBA00022741"/>
    </source>
</evidence>
<dbReference type="PANTHER" id="PTHR43395">
    <property type="entry name" value="SENSOR HISTIDINE KINASE CHEA"/>
    <property type="match status" value="1"/>
</dbReference>
<evidence type="ECO:0000256" key="8">
    <source>
        <dbReference type="ARBA" id="ARBA00022777"/>
    </source>
</evidence>
<dbReference type="Gene3D" id="3.30.565.10">
    <property type="entry name" value="Histidine kinase-like ATPase, C-terminal domain"/>
    <property type="match status" value="1"/>
</dbReference>
<gene>
    <name evidence="16" type="ORF">C8D98_0369</name>
</gene>
<dbReference type="InterPro" id="IPR004105">
    <property type="entry name" value="CheA-like_dim"/>
</dbReference>
<dbReference type="InterPro" id="IPR008207">
    <property type="entry name" value="Sig_transdc_His_kin_Hpt_dom"/>
</dbReference>
<feature type="modified residue" description="Phosphohistidine" evidence="12">
    <location>
        <position position="332"/>
    </location>
</feature>
<dbReference type="SMART" id="SM00073">
    <property type="entry name" value="HPT"/>
    <property type="match status" value="2"/>
</dbReference>
<dbReference type="GO" id="GO:0005737">
    <property type="term" value="C:cytoplasm"/>
    <property type="evidence" value="ECO:0007669"/>
    <property type="project" value="InterPro"/>
</dbReference>
<dbReference type="InterPro" id="IPR004358">
    <property type="entry name" value="Sig_transdc_His_kin-like_C"/>
</dbReference>
<proteinExistence type="predicted"/>
<dbReference type="InterPro" id="IPR037006">
    <property type="entry name" value="CheA-like_homodim_sf"/>
</dbReference>
<name>A0A4R1KCZ8_9BACT</name>
<dbReference type="SUPFAM" id="SSF47226">
    <property type="entry name" value="Histidine-containing phosphotransfer domain, HPT domain"/>
    <property type="match status" value="2"/>
</dbReference>
<evidence type="ECO:0000256" key="1">
    <source>
        <dbReference type="ARBA" id="ARBA00000085"/>
    </source>
</evidence>
<dbReference type="InterPro" id="IPR002545">
    <property type="entry name" value="CheW-lke_dom"/>
</dbReference>
<dbReference type="GO" id="GO:0005524">
    <property type="term" value="F:ATP binding"/>
    <property type="evidence" value="ECO:0007669"/>
    <property type="project" value="UniProtKB-KW"/>
</dbReference>
<dbReference type="InterPro" id="IPR037257">
    <property type="entry name" value="T2SS_E_N_sf"/>
</dbReference>
<evidence type="ECO:0000313" key="17">
    <source>
        <dbReference type="Proteomes" id="UP000294614"/>
    </source>
</evidence>
<dbReference type="Pfam" id="PF02895">
    <property type="entry name" value="H-kinase_dim"/>
    <property type="match status" value="1"/>
</dbReference>
<dbReference type="SMART" id="SM01231">
    <property type="entry name" value="H-kinase_dim"/>
    <property type="match status" value="1"/>
</dbReference>
<evidence type="ECO:0000313" key="16">
    <source>
        <dbReference type="EMBL" id="TCK61863.1"/>
    </source>
</evidence>
<keyword evidence="7" id="KW-0547">Nucleotide-binding</keyword>
<feature type="domain" description="Histidine kinase" evidence="13">
    <location>
        <begin position="645"/>
        <end position="848"/>
    </location>
</feature>
<feature type="domain" description="HPt" evidence="15">
    <location>
        <begin position="284"/>
        <end position="389"/>
    </location>
</feature>
<evidence type="ECO:0000256" key="6">
    <source>
        <dbReference type="ARBA" id="ARBA00022679"/>
    </source>
</evidence>
<protein>
    <recommendedName>
        <fullName evidence="3">Chemotaxis protein CheA</fullName>
        <ecNumber evidence="2">2.7.13.3</ecNumber>
    </recommendedName>
</protein>
<dbReference type="SMART" id="SM00260">
    <property type="entry name" value="CheW"/>
    <property type="match status" value="1"/>
</dbReference>
<accession>A0A4R1KCZ8</accession>
<dbReference type="AlphaFoldDB" id="A0A4R1KCZ8"/>
<dbReference type="Pfam" id="PF01584">
    <property type="entry name" value="CheW"/>
    <property type="match status" value="1"/>
</dbReference>
<dbReference type="Gene3D" id="1.20.120.160">
    <property type="entry name" value="HPT domain"/>
    <property type="match status" value="2"/>
</dbReference>
<dbReference type="GO" id="GO:0000155">
    <property type="term" value="F:phosphorelay sensor kinase activity"/>
    <property type="evidence" value="ECO:0007669"/>
    <property type="project" value="InterPro"/>
</dbReference>
<dbReference type="Pfam" id="PF02518">
    <property type="entry name" value="HATPase_c"/>
    <property type="match status" value="1"/>
</dbReference>
<dbReference type="Gene3D" id="2.30.30.40">
    <property type="entry name" value="SH3 Domains"/>
    <property type="match status" value="1"/>
</dbReference>
<evidence type="ECO:0000256" key="3">
    <source>
        <dbReference type="ARBA" id="ARBA00021495"/>
    </source>
</evidence>
<dbReference type="FunFam" id="3.30.565.10:FF:000016">
    <property type="entry name" value="Chemotaxis protein CheA, putative"/>
    <property type="match status" value="1"/>
</dbReference>
<dbReference type="OrthoDB" id="9803176at2"/>
<dbReference type="SUPFAM" id="SSF55874">
    <property type="entry name" value="ATPase domain of HSP90 chaperone/DNA topoisomerase II/histidine kinase"/>
    <property type="match status" value="1"/>
</dbReference>
<evidence type="ECO:0000256" key="11">
    <source>
        <dbReference type="ARBA" id="ARBA00035100"/>
    </source>
</evidence>
<feature type="domain" description="CheW-like" evidence="14">
    <location>
        <begin position="850"/>
        <end position="979"/>
    </location>
</feature>
<evidence type="ECO:0000259" key="14">
    <source>
        <dbReference type="PROSITE" id="PS50851"/>
    </source>
</evidence>
<dbReference type="InterPro" id="IPR036641">
    <property type="entry name" value="HPT_dom_sf"/>
</dbReference>
<reference evidence="16 17" key="1">
    <citation type="submission" date="2019-03" db="EMBL/GenBank/DDBJ databases">
        <title>Genomic Encyclopedia of Type Strains, Phase IV (KMG-IV): sequencing the most valuable type-strain genomes for metagenomic binning, comparative biology and taxonomic classification.</title>
        <authorList>
            <person name="Goeker M."/>
        </authorList>
    </citation>
    <scope>NUCLEOTIDE SEQUENCE [LARGE SCALE GENOMIC DNA]</scope>
    <source>
        <strain evidence="16 17">DSM 24984</strain>
    </source>
</reference>
<evidence type="ECO:0000259" key="15">
    <source>
        <dbReference type="PROSITE" id="PS50894"/>
    </source>
</evidence>
<evidence type="ECO:0000259" key="13">
    <source>
        <dbReference type="PROSITE" id="PS50109"/>
    </source>
</evidence>
<comment type="caution">
    <text evidence="16">The sequence shown here is derived from an EMBL/GenBank/DDBJ whole genome shotgun (WGS) entry which is preliminary data.</text>
</comment>
<dbReference type="PROSITE" id="PS50851">
    <property type="entry name" value="CHEW"/>
    <property type="match status" value="1"/>
</dbReference>
<dbReference type="PROSITE" id="PS50109">
    <property type="entry name" value="HIS_KIN"/>
    <property type="match status" value="1"/>
</dbReference>
<feature type="domain" description="HPt" evidence="15">
    <location>
        <begin position="2"/>
        <end position="105"/>
    </location>
</feature>
<keyword evidence="9" id="KW-0067">ATP-binding</keyword>